<evidence type="ECO:0000313" key="1">
    <source>
        <dbReference type="EMBL" id="KRZ47154.1"/>
    </source>
</evidence>
<keyword evidence="2" id="KW-1185">Reference proteome</keyword>
<sequence>LLRSEVPLETGMNVSIKGDFTDRSLTGTLFSIGSDECPATADPPSPVV</sequence>
<accession>A0A0V1KIZ9</accession>
<gene>
    <name evidence="1" type="ORF">T02_5152</name>
</gene>
<name>A0A0V1KIZ9_9BILA</name>
<proteinExistence type="predicted"/>
<protein>
    <submittedName>
        <fullName evidence="1">Uncharacterized protein</fullName>
    </submittedName>
</protein>
<dbReference type="Proteomes" id="UP000054721">
    <property type="component" value="Unassembled WGS sequence"/>
</dbReference>
<comment type="caution">
    <text evidence="1">The sequence shown here is derived from an EMBL/GenBank/DDBJ whole genome shotgun (WGS) entry which is preliminary data.</text>
</comment>
<organism evidence="1 2">
    <name type="scientific">Trichinella nativa</name>
    <dbReference type="NCBI Taxonomy" id="6335"/>
    <lineage>
        <taxon>Eukaryota</taxon>
        <taxon>Metazoa</taxon>
        <taxon>Ecdysozoa</taxon>
        <taxon>Nematoda</taxon>
        <taxon>Enoplea</taxon>
        <taxon>Dorylaimia</taxon>
        <taxon>Trichinellida</taxon>
        <taxon>Trichinellidae</taxon>
        <taxon>Trichinella</taxon>
    </lineage>
</organism>
<evidence type="ECO:0000313" key="2">
    <source>
        <dbReference type="Proteomes" id="UP000054721"/>
    </source>
</evidence>
<dbReference type="AlphaFoldDB" id="A0A0V1KIZ9"/>
<reference evidence="1 2" key="1">
    <citation type="submission" date="2015-05" db="EMBL/GenBank/DDBJ databases">
        <title>Evolution of Trichinella species and genotypes.</title>
        <authorList>
            <person name="Korhonen P.K."/>
            <person name="Edoardo P."/>
            <person name="Giuseppe L.R."/>
            <person name="Gasser R.B."/>
        </authorList>
    </citation>
    <scope>NUCLEOTIDE SEQUENCE [LARGE SCALE GENOMIC DNA]</scope>
    <source>
        <strain evidence="1">ISS10</strain>
    </source>
</reference>
<feature type="non-terminal residue" evidence="1">
    <location>
        <position position="48"/>
    </location>
</feature>
<feature type="non-terminal residue" evidence="1">
    <location>
        <position position="1"/>
    </location>
</feature>
<dbReference type="EMBL" id="JYDW01001265">
    <property type="protein sequence ID" value="KRZ47154.1"/>
    <property type="molecule type" value="Genomic_DNA"/>
</dbReference>